<dbReference type="OMA" id="CQLYKGV"/>
<sequence>MKMPSLLGSIHPRSFFFCFILLPILLLLLVAPSSSSTSSKNEKKVTMSIYYESLCPYSADFIVNHLVKLFQTNLISIVNLKMVPWGNARIATNGTFVCQHGNDECLLNSIEACTIKAYADVEHHFRFIHCLESLTIEGRYNEWFNCIRMTGLGALPILNCYKSRKGISIEQKFAKETAQLNPPHTFVPWVVVNNHALQEDYQNFVTYICKAYKGSLKPDACRSVSTRTYYDSDAKSNSFHHGCYVDEAKNMSILATNHQIN</sequence>
<dbReference type="eggNOG" id="KOG3160">
    <property type="taxonomic scope" value="Eukaryota"/>
</dbReference>
<dbReference type="KEGG" id="mtr:11414535"/>
<dbReference type="HOGENOM" id="CLU_066886_1_1_1"/>
<dbReference type="EMBL" id="CM001220">
    <property type="protein sequence ID" value="AES86768.1"/>
    <property type="molecule type" value="Genomic_DNA"/>
</dbReference>
<dbReference type="Pfam" id="PF03227">
    <property type="entry name" value="GILT"/>
    <property type="match status" value="1"/>
</dbReference>
<dbReference type="EMBL" id="PSQE01000004">
    <property type="protein sequence ID" value="RHN58741.1"/>
    <property type="molecule type" value="Genomic_DNA"/>
</dbReference>
<dbReference type="PANTHER" id="PTHR13234">
    <property type="entry name" value="GAMMA-INTERFERON INDUCIBLE LYSOSOMAL THIOL REDUCTASE GILT"/>
    <property type="match status" value="1"/>
</dbReference>
<keyword evidence="2" id="KW-0325">Glycoprotein</keyword>
<evidence type="ECO:0000256" key="2">
    <source>
        <dbReference type="ARBA" id="ARBA00023180"/>
    </source>
</evidence>
<reference evidence="6" key="3">
    <citation type="submission" date="2015-04" db="UniProtKB">
        <authorList>
            <consortium name="EnsemblPlants"/>
        </authorList>
    </citation>
    <scope>IDENTIFICATION</scope>
    <source>
        <strain evidence="6">cv. Jemalong A17</strain>
    </source>
</reference>
<feature type="signal peptide" evidence="3">
    <location>
        <begin position="1"/>
        <end position="35"/>
    </location>
</feature>
<evidence type="ECO:0000313" key="6">
    <source>
        <dbReference type="EnsemblPlants" id="AES86768"/>
    </source>
</evidence>
<reference evidence="8" key="4">
    <citation type="journal article" date="2018" name="Nat. Plants">
        <title>Whole-genome landscape of Medicago truncatula symbiotic genes.</title>
        <authorList>
            <person name="Pecrix Y."/>
            <person name="Staton S.E."/>
            <person name="Sallet E."/>
            <person name="Lelandais-Briere C."/>
            <person name="Moreau S."/>
            <person name="Carrere S."/>
            <person name="Blein T."/>
            <person name="Jardinaud M.F."/>
            <person name="Latrasse D."/>
            <person name="Zouine M."/>
            <person name="Zahm M."/>
            <person name="Kreplak J."/>
            <person name="Mayjonade B."/>
            <person name="Satge C."/>
            <person name="Perez M."/>
            <person name="Cauet S."/>
            <person name="Marande W."/>
            <person name="Chantry-Darmon C."/>
            <person name="Lopez-Roques C."/>
            <person name="Bouchez O."/>
            <person name="Berard A."/>
            <person name="Debelle F."/>
            <person name="Munos S."/>
            <person name="Bendahmane A."/>
            <person name="Berges H."/>
            <person name="Niebel A."/>
            <person name="Buitink J."/>
            <person name="Frugier F."/>
            <person name="Benhamed M."/>
            <person name="Crespi M."/>
            <person name="Gouzy J."/>
            <person name="Gamas P."/>
        </authorList>
    </citation>
    <scope>NUCLEOTIDE SEQUENCE [LARGE SCALE GENOMIC DNA]</scope>
    <source>
        <strain evidence="8">cv. Jemalong A17</strain>
    </source>
</reference>
<keyword evidence="3" id="KW-0732">Signal</keyword>
<evidence type="ECO:0000313" key="5">
    <source>
        <dbReference type="EMBL" id="RHN58741.1"/>
    </source>
</evidence>
<dbReference type="GO" id="GO:0016671">
    <property type="term" value="F:oxidoreductase activity, acting on a sulfur group of donors, disulfide as acceptor"/>
    <property type="evidence" value="ECO:0007669"/>
    <property type="project" value="InterPro"/>
</dbReference>
<evidence type="ECO:0000256" key="3">
    <source>
        <dbReference type="SAM" id="SignalP"/>
    </source>
</evidence>
<dbReference type="EnsemblPlants" id="AES86768">
    <property type="protein sequence ID" value="AES86768"/>
    <property type="gene ID" value="MTR_4g014620"/>
</dbReference>
<gene>
    <name evidence="6" type="primary">11414535</name>
    <name evidence="4" type="ordered locus">MTR_4g014620</name>
    <name evidence="5" type="ORF">MtrunA17_Chr4g0005641</name>
</gene>
<name>G7JLT5_MEDTR</name>
<dbReference type="GO" id="GO:0016491">
    <property type="term" value="F:oxidoreductase activity"/>
    <property type="evidence" value="ECO:0000318"/>
    <property type="project" value="GO_Central"/>
</dbReference>
<dbReference type="PANTHER" id="PTHR13234:SF48">
    <property type="entry name" value="GAMMA INTERFERON RESPONSIVE LYSOSOMAL THIOL (GILT) REDUCTASE FAMILY PROTEIN"/>
    <property type="match status" value="1"/>
</dbReference>
<reference evidence="4 7" key="1">
    <citation type="journal article" date="2011" name="Nature">
        <title>The Medicago genome provides insight into the evolution of rhizobial symbioses.</title>
        <authorList>
            <person name="Young N.D."/>
            <person name="Debelle F."/>
            <person name="Oldroyd G.E."/>
            <person name="Geurts R."/>
            <person name="Cannon S.B."/>
            <person name="Udvardi M.K."/>
            <person name="Benedito V.A."/>
            <person name="Mayer K.F."/>
            <person name="Gouzy J."/>
            <person name="Schoof H."/>
            <person name="Van de Peer Y."/>
            <person name="Proost S."/>
            <person name="Cook D.R."/>
            <person name="Meyers B.C."/>
            <person name="Spannagl M."/>
            <person name="Cheung F."/>
            <person name="De Mita S."/>
            <person name="Krishnakumar V."/>
            <person name="Gundlach H."/>
            <person name="Zhou S."/>
            <person name="Mudge J."/>
            <person name="Bharti A.K."/>
            <person name="Murray J.D."/>
            <person name="Naoumkina M.A."/>
            <person name="Rosen B."/>
            <person name="Silverstein K.A."/>
            <person name="Tang H."/>
            <person name="Rombauts S."/>
            <person name="Zhao P.X."/>
            <person name="Zhou P."/>
            <person name="Barbe V."/>
            <person name="Bardou P."/>
            <person name="Bechner M."/>
            <person name="Bellec A."/>
            <person name="Berger A."/>
            <person name="Berges H."/>
            <person name="Bidwell S."/>
            <person name="Bisseling T."/>
            <person name="Choisne N."/>
            <person name="Couloux A."/>
            <person name="Denny R."/>
            <person name="Deshpande S."/>
            <person name="Dai X."/>
            <person name="Doyle J.J."/>
            <person name="Dudez A.M."/>
            <person name="Farmer A.D."/>
            <person name="Fouteau S."/>
            <person name="Franken C."/>
            <person name="Gibelin C."/>
            <person name="Gish J."/>
            <person name="Goldstein S."/>
            <person name="Gonzalez A.J."/>
            <person name="Green P.J."/>
            <person name="Hallab A."/>
            <person name="Hartog M."/>
            <person name="Hua A."/>
            <person name="Humphray S.J."/>
            <person name="Jeong D.H."/>
            <person name="Jing Y."/>
            <person name="Jocker A."/>
            <person name="Kenton S.M."/>
            <person name="Kim D.J."/>
            <person name="Klee K."/>
            <person name="Lai H."/>
            <person name="Lang C."/>
            <person name="Lin S."/>
            <person name="Macmil S.L."/>
            <person name="Magdelenat G."/>
            <person name="Matthews L."/>
            <person name="McCorrison J."/>
            <person name="Monaghan E.L."/>
            <person name="Mun J.H."/>
            <person name="Najar F.Z."/>
            <person name="Nicholson C."/>
            <person name="Noirot C."/>
            <person name="O'Bleness M."/>
            <person name="Paule C.R."/>
            <person name="Poulain J."/>
            <person name="Prion F."/>
            <person name="Qin B."/>
            <person name="Qu C."/>
            <person name="Retzel E.F."/>
            <person name="Riddle C."/>
            <person name="Sallet E."/>
            <person name="Samain S."/>
            <person name="Samson N."/>
            <person name="Sanders I."/>
            <person name="Saurat O."/>
            <person name="Scarpelli C."/>
            <person name="Schiex T."/>
            <person name="Segurens B."/>
            <person name="Severin A.J."/>
            <person name="Sherrier D.J."/>
            <person name="Shi R."/>
            <person name="Sims S."/>
            <person name="Singer S.R."/>
            <person name="Sinharoy S."/>
            <person name="Sterck L."/>
            <person name="Viollet A."/>
            <person name="Wang B.B."/>
            <person name="Wang K."/>
            <person name="Wang M."/>
            <person name="Wang X."/>
            <person name="Warfsmann J."/>
            <person name="Weissenbach J."/>
            <person name="White D.D."/>
            <person name="White J.D."/>
            <person name="Wiley G.B."/>
            <person name="Wincker P."/>
            <person name="Xing Y."/>
            <person name="Yang L."/>
            <person name="Yao Z."/>
            <person name="Ying F."/>
            <person name="Zhai J."/>
            <person name="Zhou L."/>
            <person name="Zuber A."/>
            <person name="Denarie J."/>
            <person name="Dixon R.A."/>
            <person name="May G.D."/>
            <person name="Schwartz D.C."/>
            <person name="Rogers J."/>
            <person name="Quetier F."/>
            <person name="Town C.D."/>
            <person name="Roe B.A."/>
        </authorList>
    </citation>
    <scope>NUCLEOTIDE SEQUENCE [LARGE SCALE GENOMIC DNA]</scope>
    <source>
        <strain evidence="4">A17</strain>
        <strain evidence="6 7">cv. Jemalong A17</strain>
    </source>
</reference>
<dbReference type="PaxDb" id="3880-AES86768"/>
<reference evidence="4 7" key="2">
    <citation type="journal article" date="2014" name="BMC Genomics">
        <title>An improved genome release (version Mt4.0) for the model legume Medicago truncatula.</title>
        <authorList>
            <person name="Tang H."/>
            <person name="Krishnakumar V."/>
            <person name="Bidwell S."/>
            <person name="Rosen B."/>
            <person name="Chan A."/>
            <person name="Zhou S."/>
            <person name="Gentzbittel L."/>
            <person name="Childs K.L."/>
            <person name="Yandell M."/>
            <person name="Gundlach H."/>
            <person name="Mayer K.F."/>
            <person name="Schwartz D.C."/>
            <person name="Town C.D."/>
        </authorList>
    </citation>
    <scope>GENOME REANNOTATION</scope>
    <source>
        <strain evidence="6 7">cv. Jemalong A17</strain>
    </source>
</reference>
<evidence type="ECO:0000313" key="4">
    <source>
        <dbReference type="EMBL" id="AES86768.1"/>
    </source>
</evidence>
<feature type="chain" id="PRO_5014572986" evidence="3">
    <location>
        <begin position="36"/>
        <end position="261"/>
    </location>
</feature>
<evidence type="ECO:0000313" key="8">
    <source>
        <dbReference type="Proteomes" id="UP000265566"/>
    </source>
</evidence>
<dbReference type="InterPro" id="IPR004911">
    <property type="entry name" value="Interferon-induced_GILT"/>
</dbReference>
<dbReference type="OrthoDB" id="958254at2759"/>
<dbReference type="AlphaFoldDB" id="G7JLT5"/>
<proteinExistence type="inferred from homology"/>
<comment type="similarity">
    <text evidence="1">Belongs to the GILT family.</text>
</comment>
<accession>G7JLT5</accession>
<evidence type="ECO:0000256" key="1">
    <source>
        <dbReference type="ARBA" id="ARBA00005679"/>
    </source>
</evidence>
<reference evidence="5" key="5">
    <citation type="journal article" date="2018" name="Nat. Plants">
        <title>Whole-genome landscape of Medicago truncatula symbiotic genes.</title>
        <authorList>
            <person name="Pecrix Y."/>
            <person name="Gamas P."/>
            <person name="Carrere S."/>
        </authorList>
    </citation>
    <scope>NUCLEOTIDE SEQUENCE</scope>
    <source>
        <tissue evidence="5">Leaves</tissue>
    </source>
</reference>
<keyword evidence="7" id="KW-1185">Reference proteome</keyword>
<protein>
    <submittedName>
        <fullName evidence="4 5">Gamma interferon inducible lysosomal thiol reductase</fullName>
    </submittedName>
</protein>
<evidence type="ECO:0000313" key="7">
    <source>
        <dbReference type="Proteomes" id="UP000002051"/>
    </source>
</evidence>
<organism evidence="4 7">
    <name type="scientific">Medicago truncatula</name>
    <name type="common">Barrel medic</name>
    <name type="synonym">Medicago tribuloides</name>
    <dbReference type="NCBI Taxonomy" id="3880"/>
    <lineage>
        <taxon>Eukaryota</taxon>
        <taxon>Viridiplantae</taxon>
        <taxon>Streptophyta</taxon>
        <taxon>Embryophyta</taxon>
        <taxon>Tracheophyta</taxon>
        <taxon>Spermatophyta</taxon>
        <taxon>Magnoliopsida</taxon>
        <taxon>eudicotyledons</taxon>
        <taxon>Gunneridae</taxon>
        <taxon>Pentapetalae</taxon>
        <taxon>rosids</taxon>
        <taxon>fabids</taxon>
        <taxon>Fabales</taxon>
        <taxon>Fabaceae</taxon>
        <taxon>Papilionoideae</taxon>
        <taxon>50 kb inversion clade</taxon>
        <taxon>NPAAA clade</taxon>
        <taxon>Hologalegina</taxon>
        <taxon>IRL clade</taxon>
        <taxon>Trifolieae</taxon>
        <taxon>Medicago</taxon>
    </lineage>
</organism>
<dbReference type="Proteomes" id="UP000265566">
    <property type="component" value="Chromosome 4"/>
</dbReference>
<dbReference type="Gramene" id="rna20681">
    <property type="protein sequence ID" value="RHN58741.1"/>
    <property type="gene ID" value="gene20681"/>
</dbReference>
<dbReference type="Proteomes" id="UP000002051">
    <property type="component" value="Chromosome 4"/>
</dbReference>
<dbReference type="STRING" id="3880.G7JLT5"/>